<reference evidence="2" key="1">
    <citation type="submission" date="2022-10" db="EMBL/GenBank/DDBJ databases">
        <title>Tapping the CABI collections for fungal endophytes: first genome assemblies for Collariella, Neodidymelliopsis, Ascochyta clinopodiicola, Didymella pomorum, Didymosphaeria variabile, Neocosmospora piperis and Neocucurbitaria cava.</title>
        <authorList>
            <person name="Hill R."/>
        </authorList>
    </citation>
    <scope>NUCLEOTIDE SEQUENCE</scope>
    <source>
        <strain evidence="2">IMI 360193</strain>
    </source>
</reference>
<name>A0A9W8X697_9PLEO</name>
<evidence type="ECO:0000313" key="2">
    <source>
        <dbReference type="EMBL" id="KAJ4340920.1"/>
    </source>
</evidence>
<dbReference type="AlphaFoldDB" id="A0A9W8X697"/>
<proteinExistence type="predicted"/>
<gene>
    <name evidence="2" type="ORF">N0V87_002274</name>
</gene>
<dbReference type="Proteomes" id="UP001140562">
    <property type="component" value="Unassembled WGS sequence"/>
</dbReference>
<protein>
    <submittedName>
        <fullName evidence="2">Uncharacterized protein</fullName>
    </submittedName>
</protein>
<feature type="region of interest" description="Disordered" evidence="1">
    <location>
        <begin position="139"/>
        <end position="195"/>
    </location>
</feature>
<evidence type="ECO:0000256" key="1">
    <source>
        <dbReference type="SAM" id="MobiDB-lite"/>
    </source>
</evidence>
<evidence type="ECO:0000313" key="3">
    <source>
        <dbReference type="Proteomes" id="UP001140562"/>
    </source>
</evidence>
<dbReference type="OrthoDB" id="3797255at2759"/>
<comment type="caution">
    <text evidence="2">The sequence shown here is derived from an EMBL/GenBank/DDBJ whole genome shotgun (WGS) entry which is preliminary data.</text>
</comment>
<feature type="compositionally biased region" description="Basic and acidic residues" evidence="1">
    <location>
        <begin position="166"/>
        <end position="179"/>
    </location>
</feature>
<accession>A0A9W8X697</accession>
<organism evidence="2 3">
    <name type="scientific">Didymella glomerata</name>
    <dbReference type="NCBI Taxonomy" id="749621"/>
    <lineage>
        <taxon>Eukaryota</taxon>
        <taxon>Fungi</taxon>
        <taxon>Dikarya</taxon>
        <taxon>Ascomycota</taxon>
        <taxon>Pezizomycotina</taxon>
        <taxon>Dothideomycetes</taxon>
        <taxon>Pleosporomycetidae</taxon>
        <taxon>Pleosporales</taxon>
        <taxon>Pleosporineae</taxon>
        <taxon>Didymellaceae</taxon>
        <taxon>Didymella</taxon>
    </lineage>
</organism>
<dbReference type="EMBL" id="JAPEUV010000014">
    <property type="protein sequence ID" value="KAJ4340920.1"/>
    <property type="molecule type" value="Genomic_DNA"/>
</dbReference>
<sequence>MDKLGNKNVYDFKPFDRPDQAGYYQLTNTGSFQNRNGAGISANRAVSVEHILEWQVLLDFIRSDSDRCDHIADHLTASVKLATTWDYVDSSGNAQSEKANFVGKAIDWVSRQYPSKDPKANPFAHEFFSLHDGVNGRKERLWSEASASPKKGTGQNGAAKKPSMVDAEKWKKWTKENKYQQESPSKTGSKRKSKSWMISTNNEGKCHAVVALRDIIGVYKHHSYPEVQSILTAQITRIGAAFKYLEDGPLKGTTYQPMKTSLESQWNTYIKAKYASVIEDIDSTMMSLKVDLEQAKAKRGWPSLLKRGAGKTTGPLCGLEPDKVKMNSRIALLLKEYDAVKGKWKNPMP</sequence>
<keyword evidence="3" id="KW-1185">Reference proteome</keyword>